<accession>A0A9N9YT34</accession>
<dbReference type="PANTHER" id="PTHR28027:SF2">
    <property type="entry name" value="TRANSCRIPTIONAL REGULATOR MIT1"/>
    <property type="match status" value="1"/>
</dbReference>
<protein>
    <submittedName>
        <fullName evidence="3">Uncharacterized protein</fullName>
    </submittedName>
</protein>
<comment type="similarity">
    <text evidence="1">Belongs to the MIT1/WOR1 family.</text>
</comment>
<keyword evidence="4" id="KW-1185">Reference proteome</keyword>
<feature type="region of interest" description="Disordered" evidence="2">
    <location>
        <begin position="413"/>
        <end position="499"/>
    </location>
</feature>
<reference evidence="4" key="1">
    <citation type="submission" date="2019-06" db="EMBL/GenBank/DDBJ databases">
        <authorList>
            <person name="Broberg M."/>
        </authorList>
    </citation>
    <scope>NUCLEOTIDE SEQUENCE [LARGE SCALE GENOMIC DNA]</scope>
</reference>
<proteinExistence type="inferred from homology"/>
<reference evidence="3 4" key="2">
    <citation type="submission" date="2021-10" db="EMBL/GenBank/DDBJ databases">
        <authorList>
            <person name="Piombo E."/>
        </authorList>
    </citation>
    <scope>NUCLEOTIDE SEQUENCE [LARGE SCALE GENOMIC DNA]</scope>
</reference>
<name>A0A9N9YT34_9HYPO</name>
<evidence type="ECO:0000256" key="1">
    <source>
        <dbReference type="ARBA" id="ARBA00008359"/>
    </source>
</evidence>
<dbReference type="OrthoDB" id="5319641at2759"/>
<evidence type="ECO:0000313" key="4">
    <source>
        <dbReference type="Proteomes" id="UP000775872"/>
    </source>
</evidence>
<feature type="compositionally biased region" description="Polar residues" evidence="2">
    <location>
        <begin position="456"/>
        <end position="469"/>
    </location>
</feature>
<organism evidence="3 4">
    <name type="scientific">Clonostachys solani</name>
    <dbReference type="NCBI Taxonomy" id="160281"/>
    <lineage>
        <taxon>Eukaryota</taxon>
        <taxon>Fungi</taxon>
        <taxon>Dikarya</taxon>
        <taxon>Ascomycota</taxon>
        <taxon>Pezizomycotina</taxon>
        <taxon>Sordariomycetes</taxon>
        <taxon>Hypocreomycetidae</taxon>
        <taxon>Hypocreales</taxon>
        <taxon>Bionectriaceae</taxon>
        <taxon>Clonostachys</taxon>
    </lineage>
</organism>
<dbReference type="Pfam" id="PF09729">
    <property type="entry name" value="Gti1_Pac2"/>
    <property type="match status" value="1"/>
</dbReference>
<sequence>MASQASPLEPTYYGHISSTKDALILMEACLDGQLSHVPRRPHDRERQDLIRSGYVFIYEEHSSGIKRWTDGVSWSPSRILNNFLIYRELEKPFPPGEKKRALKRPQKKPSNGGISKASGQSPPDLSSAAFSSSTSQVNVNNLKDPERALIGSLIDSYPFKEGGLIKKTISITYRGVTHHLVSYYSVEDVQENRLQTPSRDPNFRHVIPRHEICSSQNFRAPLEEIEYTTDGYLGIGGYIATPMPHGFEAPGVMAHPMNNLSYPQGAPTYAVSAPAPLSNIASYHTHARAPSDYGTQHPAPSTSSMYGFPSNVFPGYIENGVSPSPLHPGSVTGQTSPGHYHLEAGRNRFASTAGIMQESPRHMPAQEIPRRHSTIEASQPADMDAFSLSSVPEGRSGAMNNYLSAHSFLSPVQGNGASEHGTTFPSPPATGHSHQHAGMGLAQPKAEPDNLANGLPASQSFTLDNSWNNLEGLEDPHEDFPQNYFKVSFPPNDHYSDGH</sequence>
<feature type="compositionally biased region" description="Polar residues" evidence="2">
    <location>
        <begin position="413"/>
        <end position="424"/>
    </location>
</feature>
<gene>
    <name evidence="3" type="ORF">CSOL1703_00009757</name>
</gene>
<feature type="region of interest" description="Disordered" evidence="2">
    <location>
        <begin position="95"/>
        <end position="132"/>
    </location>
</feature>
<evidence type="ECO:0000256" key="2">
    <source>
        <dbReference type="SAM" id="MobiDB-lite"/>
    </source>
</evidence>
<dbReference type="EMBL" id="CABFOC020000005">
    <property type="protein sequence ID" value="CAH0043996.1"/>
    <property type="molecule type" value="Genomic_DNA"/>
</dbReference>
<dbReference type="PANTHER" id="PTHR28027">
    <property type="entry name" value="TRANSCRIPTIONAL REGULATOR MIT1"/>
    <property type="match status" value="1"/>
</dbReference>
<dbReference type="AlphaFoldDB" id="A0A9N9YT34"/>
<feature type="compositionally biased region" description="Polar residues" evidence="2">
    <location>
        <begin position="108"/>
        <end position="124"/>
    </location>
</feature>
<dbReference type="Proteomes" id="UP000775872">
    <property type="component" value="Unassembled WGS sequence"/>
</dbReference>
<dbReference type="GO" id="GO:0003677">
    <property type="term" value="F:DNA binding"/>
    <property type="evidence" value="ECO:0007669"/>
    <property type="project" value="TreeGrafter"/>
</dbReference>
<evidence type="ECO:0000313" key="3">
    <source>
        <dbReference type="EMBL" id="CAH0043996.1"/>
    </source>
</evidence>
<dbReference type="InterPro" id="IPR018608">
    <property type="entry name" value="Gti1/Pac2"/>
</dbReference>
<comment type="caution">
    <text evidence="3">The sequence shown here is derived from an EMBL/GenBank/DDBJ whole genome shotgun (WGS) entry which is preliminary data.</text>
</comment>